<dbReference type="GO" id="GO:0006307">
    <property type="term" value="P:DNA alkylation repair"/>
    <property type="evidence" value="ECO:0007669"/>
    <property type="project" value="InterPro"/>
</dbReference>
<proteinExistence type="predicted"/>
<evidence type="ECO:0000256" key="1">
    <source>
        <dbReference type="ARBA" id="ARBA00001954"/>
    </source>
</evidence>
<keyword evidence="11" id="KW-1185">Reference proteome</keyword>
<dbReference type="Proteomes" id="UP000599688">
    <property type="component" value="Unassembled WGS sequence"/>
</dbReference>
<evidence type="ECO:0000256" key="7">
    <source>
        <dbReference type="ARBA" id="ARBA00023004"/>
    </source>
</evidence>
<dbReference type="InterPro" id="IPR005123">
    <property type="entry name" value="Oxoglu/Fe-dep_dioxygenase_dom"/>
</dbReference>
<dbReference type="RefSeq" id="WP_188405143.1">
    <property type="nucleotide sequence ID" value="NZ_BMGL01000002.1"/>
</dbReference>
<protein>
    <submittedName>
        <fullName evidence="10">Alkylated DNA repair protein</fullName>
    </submittedName>
</protein>
<evidence type="ECO:0000256" key="6">
    <source>
        <dbReference type="ARBA" id="ARBA00023002"/>
    </source>
</evidence>
<evidence type="ECO:0000259" key="9">
    <source>
        <dbReference type="PROSITE" id="PS51471"/>
    </source>
</evidence>
<dbReference type="PROSITE" id="PS51471">
    <property type="entry name" value="FE2OG_OXY"/>
    <property type="match status" value="1"/>
</dbReference>
<evidence type="ECO:0000256" key="8">
    <source>
        <dbReference type="ARBA" id="ARBA00023204"/>
    </source>
</evidence>
<evidence type="ECO:0000256" key="5">
    <source>
        <dbReference type="ARBA" id="ARBA00022964"/>
    </source>
</evidence>
<dbReference type="InterPro" id="IPR032854">
    <property type="entry name" value="ALKBH3"/>
</dbReference>
<dbReference type="SUPFAM" id="SSF51197">
    <property type="entry name" value="Clavaminate synthase-like"/>
    <property type="match status" value="1"/>
</dbReference>
<dbReference type="Pfam" id="PF13532">
    <property type="entry name" value="2OG-FeII_Oxy_2"/>
    <property type="match status" value="1"/>
</dbReference>
<reference evidence="10 11" key="1">
    <citation type="journal article" date="2014" name="Int. J. Syst. Evol. Microbiol.">
        <title>Complete genome sequence of Corynebacterium casei LMG S-19264T (=DSM 44701T), isolated from a smear-ripened cheese.</title>
        <authorList>
            <consortium name="US DOE Joint Genome Institute (JGI-PGF)"/>
            <person name="Walter F."/>
            <person name="Albersmeier A."/>
            <person name="Kalinowski J."/>
            <person name="Ruckert C."/>
        </authorList>
    </citation>
    <scope>NUCLEOTIDE SEQUENCE [LARGE SCALE GENOMIC DNA]</scope>
    <source>
        <strain evidence="10 11">CGMCC 1.12925</strain>
    </source>
</reference>
<dbReference type="GO" id="GO:0016705">
    <property type="term" value="F:oxidoreductase activity, acting on paired donors, with incorporation or reduction of molecular oxygen"/>
    <property type="evidence" value="ECO:0007669"/>
    <property type="project" value="UniProtKB-ARBA"/>
</dbReference>
<dbReference type="InterPro" id="IPR027450">
    <property type="entry name" value="AlkB-like"/>
</dbReference>
<feature type="domain" description="Fe2OG dioxygenase" evidence="9">
    <location>
        <begin position="96"/>
        <end position="194"/>
    </location>
</feature>
<evidence type="ECO:0000256" key="3">
    <source>
        <dbReference type="ARBA" id="ARBA00022763"/>
    </source>
</evidence>
<keyword evidence="4" id="KW-0460">Magnesium</keyword>
<dbReference type="GO" id="GO:0032451">
    <property type="term" value="F:demethylase activity"/>
    <property type="evidence" value="ECO:0007669"/>
    <property type="project" value="UniProtKB-ARBA"/>
</dbReference>
<evidence type="ECO:0000256" key="2">
    <source>
        <dbReference type="ARBA" id="ARBA00022723"/>
    </source>
</evidence>
<keyword evidence="3" id="KW-0227">DNA damage</keyword>
<dbReference type="Gene3D" id="2.60.120.590">
    <property type="entry name" value="Alpha-ketoglutarate-dependent dioxygenase AlkB-like"/>
    <property type="match status" value="1"/>
</dbReference>
<dbReference type="PANTHER" id="PTHR31212:SF4">
    <property type="entry name" value="ALPHA-KETOGLUTARATE-DEPENDENT DIOXYGENASE ALKB HOMOLOG 3"/>
    <property type="match status" value="1"/>
</dbReference>
<dbReference type="GO" id="GO:0016787">
    <property type="term" value="F:hydrolase activity"/>
    <property type="evidence" value="ECO:0007669"/>
    <property type="project" value="UniProtKB-ARBA"/>
</dbReference>
<name>A0A916ZNG7_9FLAO</name>
<keyword evidence="6" id="KW-0560">Oxidoreductase</keyword>
<dbReference type="GO" id="GO:0051213">
    <property type="term" value="F:dioxygenase activity"/>
    <property type="evidence" value="ECO:0007669"/>
    <property type="project" value="UniProtKB-KW"/>
</dbReference>
<gene>
    <name evidence="10" type="ORF">GCM10010831_04590</name>
</gene>
<keyword evidence="8" id="KW-0234">DNA repair</keyword>
<dbReference type="AlphaFoldDB" id="A0A916ZNG7"/>
<dbReference type="InterPro" id="IPR037151">
    <property type="entry name" value="AlkB-like_sf"/>
</dbReference>
<keyword evidence="2" id="KW-0479">Metal-binding</keyword>
<organism evidence="10 11">
    <name type="scientific">Psychroflexus salis</name>
    <dbReference type="NCBI Taxonomy" id="1526574"/>
    <lineage>
        <taxon>Bacteria</taxon>
        <taxon>Pseudomonadati</taxon>
        <taxon>Bacteroidota</taxon>
        <taxon>Flavobacteriia</taxon>
        <taxon>Flavobacteriales</taxon>
        <taxon>Flavobacteriaceae</taxon>
        <taxon>Psychroflexus</taxon>
    </lineage>
</organism>
<comment type="cofactor">
    <cofactor evidence="1">
        <name>Fe(2+)</name>
        <dbReference type="ChEBI" id="CHEBI:29033"/>
    </cofactor>
</comment>
<accession>A0A916ZNG7</accession>
<evidence type="ECO:0000313" key="10">
    <source>
        <dbReference type="EMBL" id="GGE06054.1"/>
    </source>
</evidence>
<evidence type="ECO:0000313" key="11">
    <source>
        <dbReference type="Proteomes" id="UP000599688"/>
    </source>
</evidence>
<comment type="caution">
    <text evidence="10">The sequence shown here is derived from an EMBL/GenBank/DDBJ whole genome shotgun (WGS) entry which is preliminary data.</text>
</comment>
<sequence>MNKEVYNLPDAQLVFYPNFFETNEANKFFKYLEKNIPWQHDQIKVFGKIYDQPRLTALYATNNKPYSYSNITMYPHVFEGELLKIKEKIEKVSQLEFTTCLLNLYRNGKDSNGWHADDEKELGKFPQIASVSFGVTRKFKMRRKDHHKEKFELNLSHGSLLLMLGKTQAFWQHQIPKTKKEINERINLTFRIIE</sequence>
<evidence type="ECO:0000256" key="4">
    <source>
        <dbReference type="ARBA" id="ARBA00022842"/>
    </source>
</evidence>
<keyword evidence="7" id="KW-0408">Iron</keyword>
<dbReference type="EMBL" id="BMGL01000002">
    <property type="protein sequence ID" value="GGE06054.1"/>
    <property type="molecule type" value="Genomic_DNA"/>
</dbReference>
<dbReference type="FunFam" id="2.60.120.590:FF:000004">
    <property type="entry name" value="DNA oxidative demethylase ALKBH2"/>
    <property type="match status" value="1"/>
</dbReference>
<keyword evidence="5" id="KW-0223">Dioxygenase</keyword>
<dbReference type="GO" id="GO:0046872">
    <property type="term" value="F:metal ion binding"/>
    <property type="evidence" value="ECO:0007669"/>
    <property type="project" value="UniProtKB-KW"/>
</dbReference>
<dbReference type="PANTHER" id="PTHR31212">
    <property type="entry name" value="ALPHA-KETOGLUTARATE-DEPENDENT DIOXYGENASE ALKB HOMOLOG 3"/>
    <property type="match status" value="1"/>
</dbReference>
<dbReference type="GO" id="GO:0140097">
    <property type="term" value="F:catalytic activity, acting on DNA"/>
    <property type="evidence" value="ECO:0007669"/>
    <property type="project" value="UniProtKB-ARBA"/>
</dbReference>